<dbReference type="InterPro" id="IPR009560">
    <property type="entry name" value="DUF1176"/>
</dbReference>
<gene>
    <name evidence="2" type="ORF">A1019T_00913</name>
</gene>
<dbReference type="Proteomes" id="UP000188169">
    <property type="component" value="Unassembled WGS sequence"/>
</dbReference>
<evidence type="ECO:0000313" key="2">
    <source>
        <dbReference type="EMBL" id="SJM36944.1"/>
    </source>
</evidence>
<evidence type="ECO:0008006" key="4">
    <source>
        <dbReference type="Google" id="ProtNLM"/>
    </source>
</evidence>
<proteinExistence type="predicted"/>
<dbReference type="Pfam" id="PF06674">
    <property type="entry name" value="DUF1176"/>
    <property type="match status" value="1"/>
</dbReference>
<keyword evidence="3" id="KW-1185">Reference proteome</keyword>
<dbReference type="AlphaFoldDB" id="A0A1R4EEL6"/>
<dbReference type="STRING" id="1945520.A1019T_00913"/>
<sequence>MTMINGKKRFSIGLMGLMMLIAAPALASDAYGNPFEDSGFVNQDWQVVCDNTLTCRAAGYADENAYEMPASILITANPKEQVKTAEIQLPPEVSSADEYDVELWLNDKFFGQLTAGPQGTYELNEKQALSLFKRAQQNTKIEIAVVSDIGSDRWQISDKGMASVLLKLDEVQGRVGTPLALVSEKVSINNHNRQTPKSLKSKPIIKRGYAYPDKLNKKLDAKTSAYFQTNMDKWVKSSINRDDVSECDALSGDNSWYDDTDSRKWTFQPINQRYTLAEHLCWRGAYNTGFGYWVIDNKQPSQPTLITTKGSGYTDGEILAAHKGRGLGDCWGIERWQWNGENFVRSYKATRGLCRSFAGGAWELPTYVSEVVEPK</sequence>
<dbReference type="RefSeq" id="WP_244152381.1">
    <property type="nucleotide sequence ID" value="NZ_FUGD01000066.1"/>
</dbReference>
<reference evidence="3" key="1">
    <citation type="submission" date="2017-02" db="EMBL/GenBank/DDBJ databases">
        <authorList>
            <person name="Mornico D."/>
        </authorList>
    </citation>
    <scope>NUCLEOTIDE SEQUENCE [LARGE SCALE GENOMIC DNA]</scope>
</reference>
<evidence type="ECO:0000256" key="1">
    <source>
        <dbReference type="SAM" id="SignalP"/>
    </source>
</evidence>
<keyword evidence="1" id="KW-0732">Signal</keyword>
<feature type="signal peptide" evidence="1">
    <location>
        <begin position="1"/>
        <end position="27"/>
    </location>
</feature>
<evidence type="ECO:0000313" key="3">
    <source>
        <dbReference type="Proteomes" id="UP000188169"/>
    </source>
</evidence>
<dbReference type="EMBL" id="FUGD01000066">
    <property type="protein sequence ID" value="SJM36944.1"/>
    <property type="molecule type" value="Genomic_DNA"/>
</dbReference>
<feature type="chain" id="PRO_5012548796" description="DUF1176 domain-containing protein" evidence="1">
    <location>
        <begin position="28"/>
        <end position="375"/>
    </location>
</feature>
<protein>
    <recommendedName>
        <fullName evidence="4">DUF1176 domain-containing protein</fullName>
    </recommendedName>
</protein>
<organism evidence="2 3">
    <name type="scientific">Psychrobacter pasteurii</name>
    <dbReference type="NCBI Taxonomy" id="1945520"/>
    <lineage>
        <taxon>Bacteria</taxon>
        <taxon>Pseudomonadati</taxon>
        <taxon>Pseudomonadota</taxon>
        <taxon>Gammaproteobacteria</taxon>
        <taxon>Moraxellales</taxon>
        <taxon>Moraxellaceae</taxon>
        <taxon>Psychrobacter</taxon>
    </lineage>
</organism>
<accession>A0A1R4EEL6</accession>
<name>A0A1R4EEL6_9GAMM</name>